<keyword evidence="5" id="KW-0012">Acyltransferase</keyword>
<dbReference type="InterPro" id="IPR013968">
    <property type="entry name" value="PKS_KR"/>
</dbReference>
<dbReference type="InterPro" id="IPR014030">
    <property type="entry name" value="Ketoacyl_synth_N"/>
</dbReference>
<accession>A0A239P7U1</accession>
<dbReference type="Pfam" id="PF00109">
    <property type="entry name" value="ketoacyl-synt"/>
    <property type="match status" value="1"/>
</dbReference>
<feature type="non-terminal residue" evidence="10">
    <location>
        <position position="1669"/>
    </location>
</feature>
<dbReference type="Pfam" id="PF21089">
    <property type="entry name" value="PKS_DH_N"/>
    <property type="match status" value="1"/>
</dbReference>
<feature type="non-terminal residue" evidence="10">
    <location>
        <position position="1"/>
    </location>
</feature>
<dbReference type="InterPro" id="IPR016039">
    <property type="entry name" value="Thiolase-like"/>
</dbReference>
<dbReference type="PANTHER" id="PTHR43775:SF51">
    <property type="entry name" value="INACTIVE PHENOLPHTHIOCEROL SYNTHESIS POLYKETIDE SYNTHASE TYPE I PKS1-RELATED"/>
    <property type="match status" value="1"/>
</dbReference>
<feature type="domain" description="Ketosynthase family 3 (KS3)" evidence="8">
    <location>
        <begin position="1028"/>
        <end position="1452"/>
    </location>
</feature>
<name>A0A239P7U1_9ACTN</name>
<evidence type="ECO:0000259" key="7">
    <source>
        <dbReference type="PROSITE" id="PS50075"/>
    </source>
</evidence>
<keyword evidence="3" id="KW-0808">Transferase</keyword>
<dbReference type="InterPro" id="IPR050091">
    <property type="entry name" value="PKS_NRPS_Biosynth_Enz"/>
</dbReference>
<dbReference type="Pfam" id="PF00698">
    <property type="entry name" value="Acyl_transf_1"/>
    <property type="match status" value="2"/>
</dbReference>
<organism evidence="10 11">
    <name type="scientific">Actinomadura meyerae</name>
    <dbReference type="NCBI Taxonomy" id="240840"/>
    <lineage>
        <taxon>Bacteria</taxon>
        <taxon>Bacillati</taxon>
        <taxon>Actinomycetota</taxon>
        <taxon>Actinomycetes</taxon>
        <taxon>Streptosporangiales</taxon>
        <taxon>Thermomonosporaceae</taxon>
        <taxon>Actinomadura</taxon>
    </lineage>
</organism>
<gene>
    <name evidence="10" type="ORF">SAMN05443665_10901</name>
</gene>
<dbReference type="GO" id="GO:0006633">
    <property type="term" value="P:fatty acid biosynthetic process"/>
    <property type="evidence" value="ECO:0007669"/>
    <property type="project" value="InterPro"/>
</dbReference>
<evidence type="ECO:0000259" key="9">
    <source>
        <dbReference type="PROSITE" id="PS52019"/>
    </source>
</evidence>
<dbReference type="InterPro" id="IPR036736">
    <property type="entry name" value="ACP-like_sf"/>
</dbReference>
<dbReference type="InterPro" id="IPR020807">
    <property type="entry name" value="PKS_DH"/>
</dbReference>
<dbReference type="PANTHER" id="PTHR43775">
    <property type="entry name" value="FATTY ACID SYNTHASE"/>
    <property type="match status" value="1"/>
</dbReference>
<dbReference type="InterPro" id="IPR042104">
    <property type="entry name" value="PKS_dehydratase_sf"/>
</dbReference>
<keyword evidence="11" id="KW-1185">Reference proteome</keyword>
<dbReference type="Gene3D" id="3.40.47.10">
    <property type="match status" value="1"/>
</dbReference>
<dbReference type="InterPro" id="IPR057326">
    <property type="entry name" value="KR_dom"/>
</dbReference>
<dbReference type="Pfam" id="PF08659">
    <property type="entry name" value="KR"/>
    <property type="match status" value="1"/>
</dbReference>
<dbReference type="SUPFAM" id="SSF51735">
    <property type="entry name" value="NAD(P)-binding Rossmann-fold domains"/>
    <property type="match status" value="2"/>
</dbReference>
<dbReference type="SMART" id="SM00827">
    <property type="entry name" value="PKS_AT"/>
    <property type="match status" value="1"/>
</dbReference>
<dbReference type="InterPro" id="IPR055123">
    <property type="entry name" value="SpnB-like_Rossmann"/>
</dbReference>
<reference evidence="10 11" key="1">
    <citation type="submission" date="2017-06" db="EMBL/GenBank/DDBJ databases">
        <authorList>
            <person name="Kim H.J."/>
            <person name="Triplett B.A."/>
        </authorList>
    </citation>
    <scope>NUCLEOTIDE SEQUENCE [LARGE SCALE GENOMIC DNA]</scope>
    <source>
        <strain evidence="10 11">DSM 44715</strain>
    </source>
</reference>
<dbReference type="SUPFAM" id="SSF47336">
    <property type="entry name" value="ACP-like"/>
    <property type="match status" value="1"/>
</dbReference>
<dbReference type="InterPro" id="IPR049900">
    <property type="entry name" value="PKS_mFAS_DH"/>
</dbReference>
<dbReference type="InterPro" id="IPR014031">
    <property type="entry name" value="Ketoacyl_synth_C"/>
</dbReference>
<dbReference type="Gene3D" id="3.40.50.720">
    <property type="entry name" value="NAD(P)-binding Rossmann-like Domain"/>
    <property type="match status" value="1"/>
</dbReference>
<dbReference type="Pfam" id="PF02801">
    <property type="entry name" value="Ketoacyl-synt_C"/>
    <property type="match status" value="1"/>
</dbReference>
<dbReference type="EMBL" id="FZOR01000090">
    <property type="protein sequence ID" value="SNT63095.1"/>
    <property type="molecule type" value="Genomic_DNA"/>
</dbReference>
<dbReference type="InterPro" id="IPR018201">
    <property type="entry name" value="Ketoacyl_synth_AS"/>
</dbReference>
<feature type="active site" description="Proton donor; for dehydratase activity" evidence="6">
    <location>
        <position position="399"/>
    </location>
</feature>
<dbReference type="Gene3D" id="1.10.1200.10">
    <property type="entry name" value="ACP-like"/>
    <property type="match status" value="1"/>
</dbReference>
<feature type="region of interest" description="C-terminal hotdog fold" evidence="6">
    <location>
        <begin position="340"/>
        <end position="475"/>
    </location>
</feature>
<dbReference type="InterPro" id="IPR016035">
    <property type="entry name" value="Acyl_Trfase/lysoPLipase"/>
</dbReference>
<dbReference type="InterPro" id="IPR036291">
    <property type="entry name" value="NAD(P)-bd_dom_sf"/>
</dbReference>
<evidence type="ECO:0000256" key="4">
    <source>
        <dbReference type="ARBA" id="ARBA00023268"/>
    </source>
</evidence>
<dbReference type="Gene3D" id="3.40.366.10">
    <property type="entry name" value="Malonyl-Coenzyme A Acyl Carrier Protein, domain 2"/>
    <property type="match status" value="2"/>
</dbReference>
<dbReference type="SMART" id="SM00825">
    <property type="entry name" value="PKS_KS"/>
    <property type="match status" value="1"/>
</dbReference>
<feature type="region of interest" description="N-terminal hotdog fold" evidence="6">
    <location>
        <begin position="205"/>
        <end position="328"/>
    </location>
</feature>
<dbReference type="InterPro" id="IPR014043">
    <property type="entry name" value="Acyl_transferase_dom"/>
</dbReference>
<dbReference type="SMART" id="SM00822">
    <property type="entry name" value="PKS_KR"/>
    <property type="match status" value="1"/>
</dbReference>
<dbReference type="InterPro" id="IPR001227">
    <property type="entry name" value="Ac_transferase_dom_sf"/>
</dbReference>
<evidence type="ECO:0000256" key="5">
    <source>
        <dbReference type="ARBA" id="ARBA00023315"/>
    </source>
</evidence>
<dbReference type="Gene3D" id="3.30.70.3290">
    <property type="match status" value="2"/>
</dbReference>
<dbReference type="Gene3D" id="3.10.129.110">
    <property type="entry name" value="Polyketide synthase dehydratase"/>
    <property type="match status" value="1"/>
</dbReference>
<dbReference type="SUPFAM" id="SSF53901">
    <property type="entry name" value="Thiolase-like"/>
    <property type="match status" value="1"/>
</dbReference>
<evidence type="ECO:0000256" key="3">
    <source>
        <dbReference type="ARBA" id="ARBA00022679"/>
    </source>
</evidence>
<dbReference type="SUPFAM" id="SSF55048">
    <property type="entry name" value="Probable ACP-binding domain of malonyl-CoA ACP transacylase"/>
    <property type="match status" value="1"/>
</dbReference>
<dbReference type="Proteomes" id="UP000198318">
    <property type="component" value="Unassembled WGS sequence"/>
</dbReference>
<dbReference type="InterPro" id="IPR009081">
    <property type="entry name" value="PP-bd_ACP"/>
</dbReference>
<evidence type="ECO:0000256" key="2">
    <source>
        <dbReference type="ARBA" id="ARBA00022553"/>
    </source>
</evidence>
<dbReference type="InterPro" id="IPR016036">
    <property type="entry name" value="Malonyl_transacylase_ACP-bd"/>
</dbReference>
<dbReference type="SMART" id="SM00826">
    <property type="entry name" value="PKS_DH"/>
    <property type="match status" value="1"/>
</dbReference>
<sequence length="1669" mass="178247">AVINSPTSTTISGAPDAIRQLVDHYKAQDVDARLIPVNYASHSPHVDTLRDTILHELADITPTTANTPFYSTITGQKFDTTGLTAEYWHTNLRNTVHFATTLRNLHHDHTTYIEISPHPILTPAIQHTHPDAQVVATLHRNHPPHTHFLNQTAQLPTTNYTPLYTPHNPHTTPLPTYPFQHRTHWLHAKREVSDAGDLGLDSPEHALLGAATEISNSGVVLFSGRVSLQTHPWLADHAVHGTVLFPGTAFVDLALHCGEQAGSPHIEELTLQSPLALPEQGAVDLQVTVEPTGDDNRRAITVHSRPADRQGPWTQHAFGALAPRTVAEVSAADSSPPAGSTPRDLAGLYDRLAERGYDYGPTFQGLIHAWQHGDDLYAEITLPDDTDTTGYGIHPALLDAALHILIPAGPGDEPVRLPFVWQDVSLHATGATAVRAHLRTTGDGQYRITVTDAQDRLVASVGLLGTRPIEPAELANMDTSRQGPLFKRVWEPLKLGARSAKARPFVLVRVEEPGPLGLDGATKQVPDLATFVASLDDGAPACDLLVWPCPHDSAVDTIGKTRRVIHETLAFLQEFLSDDRLADHQLAIVTRGAVVTGSGDRIEDLAQAAARGLIRSTQAEHPDRIVLIDIDGDRASSASLHTALRLDEPELAIRKGKVSAPRLGHVRTGEGEAGHGLDPDGTVLITGGTGTLGAIIARHLAERHGVRRLLLTSRSGPDAPDADALEAQLTALGVSVTIAACDASDRTALAMLLADIPAEHPLTAVVHAAGTIDDATVTALDAAQLDRVLTPKVDAAWHLHELTKDKDLSAFILFSSLAGTLGSPGQGNYAAANAFLDGLARHRRVLGLPAVSLAWGLWSRASGMTAHLTETDHHLMAQSGLAPLTVDQALGLFDSALVSAEPVLVPANLNVRKLRRRNAAAPPAAREPGTTVLDQDGLQNLVRATTAAVLGHERPEQVETAQAFKNLGIDSLTAIQIRNRLAEATGLRLPATLVFDHPTPEALALHLHQRLQGEHRPGAAVATTVARDEPIAIVSMGCRFPGGVASPEDLWTLVEQGRDAITPFPDNRGWDLDALFDPDPDAPGKSYAREGGFLHDADQFDAAFFGISPREATAMDPQQRLLLEVAWETIERAGIDPISLQATRTGVFAGAMYHDYGARFIEAPEDYEGHIGNGSAASVISGRVSYSLGLQGPAVTVDTACSSSLVALHLAAQALRGGECDLALAGGVTVMSTPGLFIEFSRQRGLAPDGRCKPFSAAADGTVGAEGAGLVLLERLSDAQRNNRHILAVIRSSAINQDGASNGLTAPNGPSQERVIQQALAKAHLTPDQIDAVEAHGTGTALGDPIEANALLATYGHNRDQPLYLGSIKSNIGHAQAAAGIAGVIKMVQAINHAHLPQTLHAQEGNPEVDWSTGELSLLTDARPWPEHDRPRRAAVSSFGISGTNAHLILEQAPAPEAEPVQASINESEPAQVDWRFSAKTPEALRTQAHQLLDHLDRHPELTPVDVALQLERRTSTFHHRAAITGTDIDHFRTALQALTSGQPAPGLAVTPPDVDPNGKLAFLYTGQGSQWPHMGHDLYTTNPVFAHHLDHTITALDPHLPEPLHTVLFAPPDSPQAQLLDTTLYTQPAIFAVQTALHHTLTHHGITPHYLAGHSIGEITAAHLAGVL</sequence>
<dbReference type="InterPro" id="IPR020841">
    <property type="entry name" value="PKS_Beta-ketoAc_synthase_dom"/>
</dbReference>
<evidence type="ECO:0000259" key="8">
    <source>
        <dbReference type="PROSITE" id="PS52004"/>
    </source>
</evidence>
<dbReference type="RefSeq" id="WP_143228368.1">
    <property type="nucleotide sequence ID" value="NZ_FZOR01000090.1"/>
</dbReference>
<evidence type="ECO:0000313" key="10">
    <source>
        <dbReference type="EMBL" id="SNT63095.1"/>
    </source>
</evidence>
<dbReference type="Pfam" id="PF16197">
    <property type="entry name" value="KAsynt_C_assoc"/>
    <property type="match status" value="1"/>
</dbReference>
<dbReference type="SUPFAM" id="SSF52151">
    <property type="entry name" value="FabD/lysophospholipase-like"/>
    <property type="match status" value="2"/>
</dbReference>
<dbReference type="FunFam" id="1.10.1200.10:FF:000007">
    <property type="entry name" value="Probable polyketide synthase pks17"/>
    <property type="match status" value="1"/>
</dbReference>
<dbReference type="InterPro" id="IPR032821">
    <property type="entry name" value="PKS_assoc"/>
</dbReference>
<dbReference type="InterPro" id="IPR020806">
    <property type="entry name" value="PKS_PP-bd"/>
</dbReference>
<evidence type="ECO:0000313" key="11">
    <source>
        <dbReference type="Proteomes" id="UP000198318"/>
    </source>
</evidence>
<dbReference type="PROSITE" id="PS50075">
    <property type="entry name" value="CARRIER"/>
    <property type="match status" value="1"/>
</dbReference>
<keyword evidence="1" id="KW-0596">Phosphopantetheine</keyword>
<dbReference type="InterPro" id="IPR049551">
    <property type="entry name" value="PKS_DH_C"/>
</dbReference>
<proteinExistence type="predicted"/>
<dbReference type="SMART" id="SM00823">
    <property type="entry name" value="PKS_PP"/>
    <property type="match status" value="1"/>
</dbReference>
<evidence type="ECO:0000256" key="1">
    <source>
        <dbReference type="ARBA" id="ARBA00022450"/>
    </source>
</evidence>
<dbReference type="Pfam" id="PF14765">
    <property type="entry name" value="PS-DH"/>
    <property type="match status" value="1"/>
</dbReference>
<dbReference type="GO" id="GO:0031177">
    <property type="term" value="F:phosphopantetheine binding"/>
    <property type="evidence" value="ECO:0007669"/>
    <property type="project" value="InterPro"/>
</dbReference>
<feature type="domain" description="PKS/mFAS DH" evidence="9">
    <location>
        <begin position="205"/>
        <end position="475"/>
    </location>
</feature>
<protein>
    <submittedName>
        <fullName evidence="10">Phosphopantetheine attachment site</fullName>
    </submittedName>
</protein>
<evidence type="ECO:0000256" key="6">
    <source>
        <dbReference type="PROSITE-ProRule" id="PRU01363"/>
    </source>
</evidence>
<keyword evidence="4" id="KW-0511">Multifunctional enzyme</keyword>
<dbReference type="Pfam" id="PF22953">
    <property type="entry name" value="SpnB_Rossmann"/>
    <property type="match status" value="1"/>
</dbReference>
<dbReference type="CDD" id="cd00833">
    <property type="entry name" value="PKS"/>
    <property type="match status" value="1"/>
</dbReference>
<dbReference type="GO" id="GO:0004312">
    <property type="term" value="F:fatty acid synthase activity"/>
    <property type="evidence" value="ECO:0007669"/>
    <property type="project" value="TreeGrafter"/>
</dbReference>
<dbReference type="PROSITE" id="PS52004">
    <property type="entry name" value="KS3_2"/>
    <property type="match status" value="1"/>
</dbReference>
<feature type="active site" description="Proton acceptor; for dehydratase activity" evidence="6">
    <location>
        <position position="237"/>
    </location>
</feature>
<dbReference type="CDD" id="cd08956">
    <property type="entry name" value="KR_3_FAS_SDR_x"/>
    <property type="match status" value="1"/>
</dbReference>
<dbReference type="FunFam" id="3.40.47.10:FF:000019">
    <property type="entry name" value="Polyketide synthase type I"/>
    <property type="match status" value="1"/>
</dbReference>
<feature type="domain" description="Carrier" evidence="7">
    <location>
        <begin position="936"/>
        <end position="1011"/>
    </location>
</feature>
<dbReference type="GO" id="GO:0004315">
    <property type="term" value="F:3-oxoacyl-[acyl-carrier-protein] synthase activity"/>
    <property type="evidence" value="ECO:0007669"/>
    <property type="project" value="InterPro"/>
</dbReference>
<dbReference type="InterPro" id="IPR049552">
    <property type="entry name" value="PKS_DH_N"/>
</dbReference>
<dbReference type="PROSITE" id="PS00606">
    <property type="entry name" value="KS3_1"/>
    <property type="match status" value="1"/>
</dbReference>
<dbReference type="OrthoDB" id="4537517at2"/>
<dbReference type="SMART" id="SM01294">
    <property type="entry name" value="PKS_PP_betabranch"/>
    <property type="match status" value="1"/>
</dbReference>
<keyword evidence="2" id="KW-0597">Phosphoprotein</keyword>
<dbReference type="Pfam" id="PF00550">
    <property type="entry name" value="PP-binding"/>
    <property type="match status" value="1"/>
</dbReference>
<dbReference type="PROSITE" id="PS52019">
    <property type="entry name" value="PKS_MFAS_DH"/>
    <property type="match status" value="1"/>
</dbReference>